<evidence type="ECO:0000313" key="3">
    <source>
        <dbReference type="Proteomes" id="UP001158045"/>
    </source>
</evidence>
<dbReference type="Proteomes" id="UP001158045">
    <property type="component" value="Unassembled WGS sequence"/>
</dbReference>
<gene>
    <name evidence="2" type="ORF">QE109_11955</name>
</gene>
<keyword evidence="1" id="KW-0472">Membrane</keyword>
<proteinExistence type="predicted"/>
<keyword evidence="3" id="KW-1185">Reference proteome</keyword>
<dbReference type="RefSeq" id="WP_281094757.1">
    <property type="nucleotide sequence ID" value="NZ_JARYZI010000007.1"/>
</dbReference>
<evidence type="ECO:0000313" key="2">
    <source>
        <dbReference type="EMBL" id="MDH8678869.1"/>
    </source>
</evidence>
<dbReference type="EMBL" id="JARYZI010000007">
    <property type="protein sequence ID" value="MDH8678869.1"/>
    <property type="molecule type" value="Genomic_DNA"/>
</dbReference>
<reference evidence="2 3" key="1">
    <citation type="submission" date="2023-04" db="EMBL/GenBank/DDBJ databases">
        <title>Fusibacter bizertensis strain WBS, isolated from littoral bottom sediments of the Arctic seas - biochemical and genomic analysis.</title>
        <authorList>
            <person name="Brioukhanov A.L."/>
        </authorList>
    </citation>
    <scope>NUCLEOTIDE SEQUENCE [LARGE SCALE GENOMIC DNA]</scope>
    <source>
        <strain evidence="2 3">WBS</strain>
    </source>
</reference>
<protein>
    <submittedName>
        <fullName evidence="2">Uncharacterized protein</fullName>
    </submittedName>
</protein>
<keyword evidence="1" id="KW-0812">Transmembrane</keyword>
<keyword evidence="1" id="KW-1133">Transmembrane helix</keyword>
<organism evidence="2 3">
    <name type="scientific">Fusibacter bizertensis</name>
    <dbReference type="NCBI Taxonomy" id="1488331"/>
    <lineage>
        <taxon>Bacteria</taxon>
        <taxon>Bacillati</taxon>
        <taxon>Bacillota</taxon>
        <taxon>Clostridia</taxon>
        <taxon>Eubacteriales</taxon>
        <taxon>Eubacteriales Family XII. Incertae Sedis</taxon>
        <taxon>Fusibacter</taxon>
    </lineage>
</organism>
<evidence type="ECO:0000256" key="1">
    <source>
        <dbReference type="SAM" id="Phobius"/>
    </source>
</evidence>
<feature type="transmembrane region" description="Helical" evidence="1">
    <location>
        <begin position="6"/>
        <end position="24"/>
    </location>
</feature>
<accession>A0ABT6NEM2</accession>
<name>A0ABT6NEM2_9FIRM</name>
<comment type="caution">
    <text evidence="2">The sequence shown here is derived from an EMBL/GenBank/DDBJ whole genome shotgun (WGS) entry which is preliminary data.</text>
</comment>
<sequence>MLLKIFEVLLFAVAITIIMAWGNIKKQRQAEELGLKLVKRCEQKVLKAFNRNNFMNQSELLEEITGEKASLFWSRKKAVLDDPKVVLDAILVDLLNKGWIVEGKQKTFTWVKEEE</sequence>